<feature type="region of interest" description="Disordered" evidence="1">
    <location>
        <begin position="173"/>
        <end position="198"/>
    </location>
</feature>
<reference evidence="2" key="2">
    <citation type="journal article" date="2024" name="Plant">
        <title>Genomic evolution and insights into agronomic trait innovations of Sesamum species.</title>
        <authorList>
            <person name="Miao H."/>
            <person name="Wang L."/>
            <person name="Qu L."/>
            <person name="Liu H."/>
            <person name="Sun Y."/>
            <person name="Le M."/>
            <person name="Wang Q."/>
            <person name="Wei S."/>
            <person name="Zheng Y."/>
            <person name="Lin W."/>
            <person name="Duan Y."/>
            <person name="Cao H."/>
            <person name="Xiong S."/>
            <person name="Wang X."/>
            <person name="Wei L."/>
            <person name="Li C."/>
            <person name="Ma Q."/>
            <person name="Ju M."/>
            <person name="Zhao R."/>
            <person name="Li G."/>
            <person name="Mu C."/>
            <person name="Tian Q."/>
            <person name="Mei H."/>
            <person name="Zhang T."/>
            <person name="Gao T."/>
            <person name="Zhang H."/>
        </authorList>
    </citation>
    <scope>NUCLEOTIDE SEQUENCE</scope>
    <source>
        <strain evidence="2">K16</strain>
    </source>
</reference>
<keyword evidence="3" id="KW-1185">Reference proteome</keyword>
<reference evidence="2" key="1">
    <citation type="submission" date="2020-06" db="EMBL/GenBank/DDBJ databases">
        <authorList>
            <person name="Li T."/>
            <person name="Hu X."/>
            <person name="Zhang T."/>
            <person name="Song X."/>
            <person name="Zhang H."/>
            <person name="Dai N."/>
            <person name="Sheng W."/>
            <person name="Hou X."/>
            <person name="Wei L."/>
        </authorList>
    </citation>
    <scope>NUCLEOTIDE SEQUENCE</scope>
    <source>
        <strain evidence="2">K16</strain>
        <tissue evidence="2">Leaf</tissue>
    </source>
</reference>
<proteinExistence type="predicted"/>
<evidence type="ECO:0000313" key="3">
    <source>
        <dbReference type="Proteomes" id="UP001289374"/>
    </source>
</evidence>
<dbReference type="Proteomes" id="UP001289374">
    <property type="component" value="Unassembled WGS sequence"/>
</dbReference>
<organism evidence="2 3">
    <name type="scientific">Sesamum angolense</name>
    <dbReference type="NCBI Taxonomy" id="2727404"/>
    <lineage>
        <taxon>Eukaryota</taxon>
        <taxon>Viridiplantae</taxon>
        <taxon>Streptophyta</taxon>
        <taxon>Embryophyta</taxon>
        <taxon>Tracheophyta</taxon>
        <taxon>Spermatophyta</taxon>
        <taxon>Magnoliopsida</taxon>
        <taxon>eudicotyledons</taxon>
        <taxon>Gunneridae</taxon>
        <taxon>Pentapetalae</taxon>
        <taxon>asterids</taxon>
        <taxon>lamiids</taxon>
        <taxon>Lamiales</taxon>
        <taxon>Pedaliaceae</taxon>
        <taxon>Sesamum</taxon>
    </lineage>
</organism>
<name>A0AAE1XDA4_9LAMI</name>
<evidence type="ECO:0000256" key="1">
    <source>
        <dbReference type="SAM" id="MobiDB-lite"/>
    </source>
</evidence>
<comment type="caution">
    <text evidence="2">The sequence shown here is derived from an EMBL/GenBank/DDBJ whole genome shotgun (WGS) entry which is preliminary data.</text>
</comment>
<gene>
    <name evidence="2" type="ORF">Sango_0003300</name>
</gene>
<feature type="compositionally biased region" description="Low complexity" evidence="1">
    <location>
        <begin position="179"/>
        <end position="189"/>
    </location>
</feature>
<dbReference type="EMBL" id="JACGWL010000001">
    <property type="protein sequence ID" value="KAK4409303.1"/>
    <property type="molecule type" value="Genomic_DNA"/>
</dbReference>
<protein>
    <submittedName>
        <fullName evidence="2">Uncharacterized protein</fullName>
    </submittedName>
</protein>
<feature type="region of interest" description="Disordered" evidence="1">
    <location>
        <begin position="1"/>
        <end position="23"/>
    </location>
</feature>
<evidence type="ECO:0000313" key="2">
    <source>
        <dbReference type="EMBL" id="KAK4409303.1"/>
    </source>
</evidence>
<dbReference type="AlphaFoldDB" id="A0AAE1XDA4"/>
<accession>A0AAE1XDA4</accession>
<sequence length="198" mass="22173">MRFAKLGQTKPSDPTGLGMRRPLLRKETGERKSYAIDRPLFLIFFEVGQIENEMHKINRGRVPLFFGLRAARPTEVPKAFGAYTYLIRRPKKGLSVAPLESKPFEAPVVVAVGRAFVLIAPDSDLYDLRVKRPIETPSTVPRRSLRTCSSPGQVRSSGLRAWEQLKERRVWSGLNSGTARPSAARSGNGARRGRRYAP</sequence>